<proteinExistence type="inferred from homology"/>
<keyword evidence="2 7" id="KW-0813">Transport</keyword>
<evidence type="ECO:0000259" key="8">
    <source>
        <dbReference type="PROSITE" id="PS50928"/>
    </source>
</evidence>
<dbReference type="PROSITE" id="PS50928">
    <property type="entry name" value="ABC_TM1"/>
    <property type="match status" value="1"/>
</dbReference>
<keyword evidence="6 7" id="KW-0472">Membrane</keyword>
<evidence type="ECO:0000256" key="7">
    <source>
        <dbReference type="RuleBase" id="RU363032"/>
    </source>
</evidence>
<sequence length="315" mass="32972">MTRYIVLRVLLAAGVLWAAYTVTFAILYIIPGDPVSAMLAGGLDNGAVSAERLEELREAYGFNDPLPLQYASHLWAAVQGDLGTSVQTGQPVSTAVGQVLLPTVELSAAALAIALVLGGGIALVATYTHSGWLREALLGIPPVAVSLPTFWIGLVLIQWFSFQWGIFPAIGDDGIRSLVLPALTLGLPISALVAQVLAKSLQEAALDPYVTTARAKGISRLHVHLGHVLRNATLPSLTMVGLIAGNLLAGSVIVETVFSRPGLGQLTVQAVTLQDLPVVQGVVLFGAVVFIAANLIVDLLLPLADPRVTVGRSYA</sequence>
<feature type="transmembrane region" description="Helical" evidence="7">
    <location>
        <begin position="179"/>
        <end position="198"/>
    </location>
</feature>
<dbReference type="InterPro" id="IPR000515">
    <property type="entry name" value="MetI-like"/>
</dbReference>
<keyword evidence="10" id="KW-1185">Reference proteome</keyword>
<dbReference type="Pfam" id="PF00528">
    <property type="entry name" value="BPD_transp_1"/>
    <property type="match status" value="1"/>
</dbReference>
<dbReference type="Proteomes" id="UP001260872">
    <property type="component" value="Unassembled WGS sequence"/>
</dbReference>
<feature type="domain" description="ABC transmembrane type-1" evidence="8">
    <location>
        <begin position="100"/>
        <end position="301"/>
    </location>
</feature>
<dbReference type="Gene3D" id="1.10.3720.10">
    <property type="entry name" value="MetI-like"/>
    <property type="match status" value="1"/>
</dbReference>
<keyword evidence="5 7" id="KW-1133">Transmembrane helix</keyword>
<feature type="transmembrane region" description="Helical" evidence="7">
    <location>
        <begin position="7"/>
        <end position="30"/>
    </location>
</feature>
<feature type="transmembrane region" description="Helical" evidence="7">
    <location>
        <begin position="106"/>
        <end position="125"/>
    </location>
</feature>
<feature type="transmembrane region" description="Helical" evidence="7">
    <location>
        <begin position="278"/>
        <end position="297"/>
    </location>
</feature>
<comment type="caution">
    <text evidence="9">The sequence shown here is derived from an EMBL/GenBank/DDBJ whole genome shotgun (WGS) entry which is preliminary data.</text>
</comment>
<accession>A0ABU1FRD5</accession>
<dbReference type="PANTHER" id="PTHR43163:SF6">
    <property type="entry name" value="DIPEPTIDE TRANSPORT SYSTEM PERMEASE PROTEIN DPPB-RELATED"/>
    <property type="match status" value="1"/>
</dbReference>
<feature type="transmembrane region" description="Helical" evidence="7">
    <location>
        <begin position="237"/>
        <end position="258"/>
    </location>
</feature>
<evidence type="ECO:0000256" key="4">
    <source>
        <dbReference type="ARBA" id="ARBA00022692"/>
    </source>
</evidence>
<protein>
    <submittedName>
        <fullName evidence="9">ABC transporter permease</fullName>
    </submittedName>
</protein>
<dbReference type="PANTHER" id="PTHR43163">
    <property type="entry name" value="DIPEPTIDE TRANSPORT SYSTEM PERMEASE PROTEIN DPPB-RELATED"/>
    <property type="match status" value="1"/>
</dbReference>
<gene>
    <name evidence="9" type="ORF">RH857_03540</name>
</gene>
<dbReference type="EMBL" id="JAVKGT010000006">
    <property type="protein sequence ID" value="MDR5711215.1"/>
    <property type="molecule type" value="Genomic_DNA"/>
</dbReference>
<comment type="similarity">
    <text evidence="7">Belongs to the binding-protein-dependent transport system permease family.</text>
</comment>
<keyword evidence="4 7" id="KW-0812">Transmembrane</keyword>
<dbReference type="Pfam" id="PF19300">
    <property type="entry name" value="BPD_transp_1_N"/>
    <property type="match status" value="1"/>
</dbReference>
<dbReference type="SUPFAM" id="SSF161098">
    <property type="entry name" value="MetI-like"/>
    <property type="match status" value="1"/>
</dbReference>
<dbReference type="InterPro" id="IPR035906">
    <property type="entry name" value="MetI-like_sf"/>
</dbReference>
<comment type="subcellular location">
    <subcellularLocation>
        <location evidence="1 7">Cell membrane</location>
        <topology evidence="1 7">Multi-pass membrane protein</topology>
    </subcellularLocation>
</comment>
<dbReference type="RefSeq" id="WP_310536600.1">
    <property type="nucleotide sequence ID" value="NZ_BAAAOC010000092.1"/>
</dbReference>
<feature type="transmembrane region" description="Helical" evidence="7">
    <location>
        <begin position="137"/>
        <end position="159"/>
    </location>
</feature>
<dbReference type="CDD" id="cd06261">
    <property type="entry name" value="TM_PBP2"/>
    <property type="match status" value="1"/>
</dbReference>
<evidence type="ECO:0000256" key="6">
    <source>
        <dbReference type="ARBA" id="ARBA00023136"/>
    </source>
</evidence>
<evidence type="ECO:0000256" key="2">
    <source>
        <dbReference type="ARBA" id="ARBA00022448"/>
    </source>
</evidence>
<evidence type="ECO:0000313" key="9">
    <source>
        <dbReference type="EMBL" id="MDR5711215.1"/>
    </source>
</evidence>
<evidence type="ECO:0000256" key="1">
    <source>
        <dbReference type="ARBA" id="ARBA00004651"/>
    </source>
</evidence>
<keyword evidence="3" id="KW-1003">Cell membrane</keyword>
<evidence type="ECO:0000256" key="5">
    <source>
        <dbReference type="ARBA" id="ARBA00022989"/>
    </source>
</evidence>
<reference evidence="10" key="1">
    <citation type="submission" date="2023-07" db="EMBL/GenBank/DDBJ databases">
        <title>Description of three actinobacteria isolated from air of manufacturing shop in a pharmaceutical factory.</title>
        <authorList>
            <person name="Zhang D.-F."/>
        </authorList>
    </citation>
    <scope>NUCLEOTIDE SEQUENCE [LARGE SCALE GENOMIC DNA]</scope>
    <source>
        <strain evidence="10">CCTCC AB 207010</strain>
    </source>
</reference>
<dbReference type="InterPro" id="IPR045621">
    <property type="entry name" value="BPD_transp_1_N"/>
</dbReference>
<evidence type="ECO:0000313" key="10">
    <source>
        <dbReference type="Proteomes" id="UP001260872"/>
    </source>
</evidence>
<organism evidence="9 10">
    <name type="scientific">Nesterenkonia flava</name>
    <dbReference type="NCBI Taxonomy" id="469799"/>
    <lineage>
        <taxon>Bacteria</taxon>
        <taxon>Bacillati</taxon>
        <taxon>Actinomycetota</taxon>
        <taxon>Actinomycetes</taxon>
        <taxon>Micrococcales</taxon>
        <taxon>Micrococcaceae</taxon>
        <taxon>Nesterenkonia</taxon>
    </lineage>
</organism>
<evidence type="ECO:0000256" key="3">
    <source>
        <dbReference type="ARBA" id="ARBA00022475"/>
    </source>
</evidence>
<name>A0ABU1FRD5_9MICC</name>